<evidence type="ECO:0000256" key="15">
    <source>
        <dbReference type="ARBA" id="ARBA00023125"/>
    </source>
</evidence>
<evidence type="ECO:0000256" key="11">
    <source>
        <dbReference type="ARBA" id="ARBA00022771"/>
    </source>
</evidence>
<evidence type="ECO:0000256" key="3">
    <source>
        <dbReference type="ARBA" id="ARBA00006489"/>
    </source>
</evidence>
<feature type="domain" description="C3H1-type" evidence="23">
    <location>
        <begin position="1305"/>
        <end position="1333"/>
    </location>
</feature>
<evidence type="ECO:0000256" key="13">
    <source>
        <dbReference type="ARBA" id="ARBA00022843"/>
    </source>
</evidence>
<evidence type="ECO:0000256" key="18">
    <source>
        <dbReference type="ARBA" id="ARBA00093454"/>
    </source>
</evidence>
<evidence type="ECO:0000256" key="12">
    <source>
        <dbReference type="ARBA" id="ARBA00022833"/>
    </source>
</evidence>
<dbReference type="SMART" id="SM01189">
    <property type="entry name" value="ELM2"/>
    <property type="match status" value="1"/>
</dbReference>
<dbReference type="InterPro" id="IPR001005">
    <property type="entry name" value="SANT/Myb"/>
</dbReference>
<keyword evidence="12 20" id="KW-0862">Zinc</keyword>
<reference evidence="27 28" key="1">
    <citation type="submission" date="2018-03" db="EMBL/GenBank/DDBJ databases">
        <title>Draft genome sequence of Rohu Carp (Labeo rohita).</title>
        <authorList>
            <person name="Das P."/>
            <person name="Kushwaha B."/>
            <person name="Joshi C.G."/>
            <person name="Kumar D."/>
            <person name="Nagpure N.S."/>
            <person name="Sahoo L."/>
            <person name="Das S.P."/>
            <person name="Bit A."/>
            <person name="Patnaik S."/>
            <person name="Meher P.K."/>
            <person name="Jayasankar P."/>
            <person name="Koringa P.G."/>
            <person name="Patel N.V."/>
            <person name="Hinsu A.T."/>
            <person name="Kumar R."/>
            <person name="Pandey M."/>
            <person name="Agarwal S."/>
            <person name="Srivastava S."/>
            <person name="Singh M."/>
            <person name="Iquebal M.A."/>
            <person name="Jaiswal S."/>
            <person name="Angadi U.B."/>
            <person name="Kumar N."/>
            <person name="Raza M."/>
            <person name="Shah T.M."/>
            <person name="Rai A."/>
            <person name="Jena J.K."/>
        </authorList>
    </citation>
    <scope>NUCLEOTIDE SEQUENCE [LARGE SCALE GENOMIC DNA]</scope>
    <source>
        <strain evidence="27">DASCIFA01</strain>
        <tissue evidence="27">Testis</tissue>
    </source>
</reference>
<evidence type="ECO:0000256" key="5">
    <source>
        <dbReference type="ARBA" id="ARBA00022499"/>
    </source>
</evidence>
<dbReference type="FunFam" id="4.10.1000.10:FF:000002">
    <property type="entry name" value="Zinc finger protein 36, C3H1 type-like 1"/>
    <property type="match status" value="1"/>
</dbReference>
<feature type="repeat" description="WD" evidence="19">
    <location>
        <begin position="416"/>
        <end position="457"/>
    </location>
</feature>
<dbReference type="SMART" id="SM00401">
    <property type="entry name" value="ZnF_GATA"/>
    <property type="match status" value="1"/>
</dbReference>
<dbReference type="Proteomes" id="UP000290572">
    <property type="component" value="Unassembled WGS sequence"/>
</dbReference>
<dbReference type="InterPro" id="IPR015943">
    <property type="entry name" value="WD40/YVTN_repeat-like_dom_sf"/>
</dbReference>
<keyword evidence="22" id="KW-0472">Membrane</keyword>
<dbReference type="InterPro" id="IPR000571">
    <property type="entry name" value="Znf_CCCH"/>
</dbReference>
<keyword evidence="15" id="KW-0238">DNA-binding</keyword>
<dbReference type="CDD" id="cd00202">
    <property type="entry name" value="ZnF_GATA"/>
    <property type="match status" value="1"/>
</dbReference>
<dbReference type="PROSITE" id="PS51156">
    <property type="entry name" value="ELM2"/>
    <property type="match status" value="1"/>
</dbReference>
<dbReference type="GO" id="GO:0003714">
    <property type="term" value="F:transcription corepressor activity"/>
    <property type="evidence" value="ECO:0007669"/>
    <property type="project" value="TreeGrafter"/>
</dbReference>
<dbReference type="InterPro" id="IPR009057">
    <property type="entry name" value="Homeodomain-like_sf"/>
</dbReference>
<keyword evidence="22" id="KW-0812">Transmembrane</keyword>
<dbReference type="Gene3D" id="6.10.250.3220">
    <property type="match status" value="1"/>
</dbReference>
<protein>
    <submittedName>
        <fullName evidence="27">Metastasis-associated MTA2-like protein</fullName>
    </submittedName>
</protein>
<feature type="repeat" description="WD" evidence="19">
    <location>
        <begin position="333"/>
        <end position="365"/>
    </location>
</feature>
<dbReference type="Pfam" id="PF01426">
    <property type="entry name" value="BAH"/>
    <property type="match status" value="1"/>
</dbReference>
<sequence>MSLLEIRVRRNSEKSRDSQDKTKQRLSKKAASSTNLLTRSPSLESYGYRGRDCRANLYLLPSGEAVYFIACVVVLYHINKQTQRHYRKHTDCVRCVAIHPDKVRVASGQTAGVDKDGKDAGTFLCVIDDSNEHMLSIWDWNKNIKHTEVKSTNEAVLAVDFSPTDTNNIISCGKSHVYFWTMSAGTLTKKQGIFGKYKKPKFVLCFVFSLTGDVLTGDSEGNILTWGKSAADIKTLGKGAKETFQIMKQTRAHEGSVFTMCVLQGGAILSGGGKDRKIIRWSADLAPERECEIPEKFGAVRTIADVDGEELLVGTTRNAILRGTFSDGFVAIVQGHVDEMWGLATHPNQNIFLTCGNDRQVCVWNAEDHKLDWCTTLEESGLCADFSPNGAVVSVGLSTGRWVVLDLQTKEVVSDLIDGNEQLSVMRYSPDGSFLAVGSHDNFIYIYNVTEGGRRYTRFGKCTGHSSFITHLDWSKDGKYIMSNSGDYEILYWDVASGCKLLRNRFESKDREWASYTCVLGFHVMGVWLEGSDGTDINALCRSHSESMVAVADDFCKVHLFQYPCPKPKESERMAANMYRVGDYVYFENSSSNPYLIRRIEELNKTANGNVEAKVVCLFRRRDISANLNTLADSNARDFEEESKQPSMSEQQKHQLKHRELFLSRQFESLPATHIRGKCNVTLLNETDVLTSYLEREDCFFYSLVFDPVQKTLLADQGEIRVGSKYQAEIPDKLAEGDSDNRVQEKLETKVWDPNNQLKDPQIDQFLVVARAVGTFARALDCSSSIRQPSLHMSAAAASRDITLFHAMDTLQKNGYDLAKAMSTLVPQGGPVLCRDEMEEWSASEAMLFEEALEKYGKDFNDIRQDFLPWKSLASVVQFYYMWKTTDRYIQQKRLKAAEADSKLKQVYIPTYTKPNPNQIGAPGTKPGMNGATGYQKGLSCESCHTAQSQQWYSWGPPNMQCRLCASCWIYWKKYGGLKTPTQLEGATRTGTDAAPRGHMTRQEVQGMSPFTSSAGRAKLLAKNRQTFILQTTKLTRIARRVCQDILQSRRAARRPYASINANAVKAESVQAPLKLKAPRGAPTPINRNQVNQPRSASALLGKRPFDNAGGHSLSTNGRPFAMGMRAATQSVIKRQKVSQGDAPNPVVFVATKDTRALRKHLTQAEMRRAARKPHLPTSQDDLFLFPTEGQNEAFFPEEGVGSRKLSLAEALLPLVESPSPPMTQWLCSTRYKTELCSRYAETGTCKYAERCQFAHGLHDLHVPSRHPKYKTELCRTYHTAGYCVYGTRCLFVHNLKEQRPVRPWRKNVPCRTYRAFGVCPFGTRCHFLHVEGGSESDSGEEERTWQPTSQSQEWKPRGALCRTFSAFGFCLYGTRCRFQHGLPNTIKGLNSNHTSWPHQMTNGGSLSPASDTCSSPSPPSSSPPSALASPVFPDGSGPVTPPSVEAVANNAFTFSSQHLNDLLLPLALRLQQLENAANAGPHDDLDKPLLS</sequence>
<keyword evidence="22" id="KW-1133">Transmembrane helix</keyword>
<organism evidence="27 28">
    <name type="scientific">Labeo rohita</name>
    <name type="common">Indian major carp</name>
    <name type="synonym">Cyprinus rohita</name>
    <dbReference type="NCBI Taxonomy" id="84645"/>
    <lineage>
        <taxon>Eukaryota</taxon>
        <taxon>Metazoa</taxon>
        <taxon>Chordata</taxon>
        <taxon>Craniata</taxon>
        <taxon>Vertebrata</taxon>
        <taxon>Euteleostomi</taxon>
        <taxon>Actinopterygii</taxon>
        <taxon>Neopterygii</taxon>
        <taxon>Teleostei</taxon>
        <taxon>Ostariophysi</taxon>
        <taxon>Cypriniformes</taxon>
        <taxon>Cyprinidae</taxon>
        <taxon>Labeoninae</taxon>
        <taxon>Labeonini</taxon>
        <taxon>Labeo</taxon>
    </lineage>
</organism>
<dbReference type="GO" id="GO:0016581">
    <property type="term" value="C:NuRD complex"/>
    <property type="evidence" value="ECO:0007669"/>
    <property type="project" value="TreeGrafter"/>
</dbReference>
<evidence type="ECO:0000256" key="14">
    <source>
        <dbReference type="ARBA" id="ARBA00022990"/>
    </source>
</evidence>
<keyword evidence="6" id="KW-0597">Phosphoprotein</keyword>
<dbReference type="InterPro" id="IPR005108">
    <property type="entry name" value="HELP"/>
</dbReference>
<dbReference type="InterPro" id="IPR055442">
    <property type="entry name" value="Beta-prop_EML-like_2nd"/>
</dbReference>
<evidence type="ECO:0007829" key="29">
    <source>
        <dbReference type="PeptideAtlas" id="A0A498LCW4"/>
    </source>
</evidence>
<feature type="region of interest" description="Disordered" evidence="21">
    <location>
        <begin position="1334"/>
        <end position="1353"/>
    </location>
</feature>
<dbReference type="SUPFAM" id="SSF90229">
    <property type="entry name" value="CCCH zinc finger"/>
    <property type="match status" value="4"/>
</dbReference>
<dbReference type="GO" id="GO:0000122">
    <property type="term" value="P:negative regulation of transcription by RNA polymerase II"/>
    <property type="evidence" value="ECO:0007669"/>
    <property type="project" value="TreeGrafter"/>
</dbReference>
<keyword evidence="29" id="KW-1267">Proteomics identification</keyword>
<dbReference type="Gene3D" id="4.10.1000.10">
    <property type="entry name" value="Zinc finger, CCCH-type"/>
    <property type="match status" value="3"/>
</dbReference>
<dbReference type="Pfam" id="PF03451">
    <property type="entry name" value="HELP"/>
    <property type="match status" value="1"/>
</dbReference>
<dbReference type="PANTHER" id="PTHR10865:SF4">
    <property type="entry name" value="METASTASIS-ASSOCIATED PROTEIN MTA2"/>
    <property type="match status" value="1"/>
</dbReference>
<dbReference type="Pfam" id="PF23409">
    <property type="entry name" value="Beta-prop_EML"/>
    <property type="match status" value="1"/>
</dbReference>
<feature type="domain" description="C3H1-type" evidence="23">
    <location>
        <begin position="1269"/>
        <end position="1297"/>
    </location>
</feature>
<keyword evidence="28" id="KW-1185">Reference proteome</keyword>
<feature type="domain" description="C3H1-type" evidence="23">
    <location>
        <begin position="1231"/>
        <end position="1259"/>
    </location>
</feature>
<evidence type="ECO:0000256" key="8">
    <source>
        <dbReference type="ARBA" id="ARBA00022701"/>
    </source>
</evidence>
<dbReference type="SUPFAM" id="SSF46689">
    <property type="entry name" value="Homeodomain-like"/>
    <property type="match status" value="1"/>
</dbReference>
<evidence type="ECO:0000313" key="28">
    <source>
        <dbReference type="Proteomes" id="UP000290572"/>
    </source>
</evidence>
<evidence type="ECO:0000256" key="19">
    <source>
        <dbReference type="PROSITE-ProRule" id="PRU00221"/>
    </source>
</evidence>
<evidence type="ECO:0000259" key="25">
    <source>
        <dbReference type="PROSITE" id="PS51156"/>
    </source>
</evidence>
<dbReference type="Gene3D" id="2.30.30.490">
    <property type="match status" value="1"/>
</dbReference>
<dbReference type="SMART" id="SM00717">
    <property type="entry name" value="SANT"/>
    <property type="match status" value="1"/>
</dbReference>
<dbReference type="InterPro" id="IPR000949">
    <property type="entry name" value="ELM2_dom"/>
</dbReference>
<dbReference type="PROSITE" id="PS51038">
    <property type="entry name" value="BAH"/>
    <property type="match status" value="1"/>
</dbReference>
<keyword evidence="4" id="KW-0963">Cytoplasm</keyword>
<feature type="zinc finger region" description="C3H1-type" evidence="20">
    <location>
        <begin position="1231"/>
        <end position="1259"/>
    </location>
</feature>
<comment type="caution">
    <text evidence="27">The sequence shown here is derived from an EMBL/GenBank/DDBJ whole genome shotgun (WGS) entry which is preliminary data.</text>
</comment>
<keyword evidence="5" id="KW-1017">Isopeptide bond</keyword>
<dbReference type="InterPro" id="IPR040138">
    <property type="entry name" value="MIER/MTA"/>
</dbReference>
<evidence type="ECO:0000256" key="16">
    <source>
        <dbReference type="ARBA" id="ARBA00023212"/>
    </source>
</evidence>
<evidence type="ECO:0000256" key="17">
    <source>
        <dbReference type="ARBA" id="ARBA00023242"/>
    </source>
</evidence>
<dbReference type="Pfam" id="PF00642">
    <property type="entry name" value="zf-CCCH"/>
    <property type="match status" value="3"/>
</dbReference>
<feature type="transmembrane region" description="Helical" evidence="22">
    <location>
        <begin position="57"/>
        <end position="78"/>
    </location>
</feature>
<dbReference type="Pfam" id="PF01448">
    <property type="entry name" value="ELM2"/>
    <property type="match status" value="1"/>
</dbReference>
<evidence type="ECO:0000259" key="26">
    <source>
        <dbReference type="PROSITE" id="PS51293"/>
    </source>
</evidence>
<proteinExistence type="evidence at protein level"/>
<comment type="similarity">
    <text evidence="3">Belongs to the WD repeat EMAP family.</text>
</comment>
<feature type="repeat" description="WD" evidence="19">
    <location>
        <begin position="462"/>
        <end position="503"/>
    </location>
</feature>
<feature type="compositionally biased region" description="Basic and acidic residues" evidence="21">
    <location>
        <begin position="9"/>
        <end position="23"/>
    </location>
</feature>
<evidence type="ECO:0000256" key="20">
    <source>
        <dbReference type="PROSITE-ProRule" id="PRU00723"/>
    </source>
</evidence>
<dbReference type="GO" id="GO:0003713">
    <property type="term" value="F:transcription coactivator activity"/>
    <property type="evidence" value="ECO:0007669"/>
    <property type="project" value="TreeGrafter"/>
</dbReference>
<dbReference type="InterPro" id="IPR055439">
    <property type="entry name" value="Beta-prop_EML_1st"/>
</dbReference>
<dbReference type="CDD" id="cd11661">
    <property type="entry name" value="SANT_MTA3_like"/>
    <property type="match status" value="1"/>
</dbReference>
<keyword evidence="9 20" id="KW-0479">Metal-binding</keyword>
<dbReference type="Pfam" id="PF17226">
    <property type="entry name" value="MTA_R1"/>
    <property type="match status" value="1"/>
</dbReference>
<dbReference type="PROSITE" id="PS51293">
    <property type="entry name" value="SANT"/>
    <property type="match status" value="1"/>
</dbReference>
<evidence type="ECO:0000256" key="6">
    <source>
        <dbReference type="ARBA" id="ARBA00022553"/>
    </source>
</evidence>
<dbReference type="CDD" id="cd04709">
    <property type="entry name" value="BAH_MTA"/>
    <property type="match status" value="1"/>
</dbReference>
<evidence type="ECO:0000256" key="9">
    <source>
        <dbReference type="ARBA" id="ARBA00022723"/>
    </source>
</evidence>
<feature type="compositionally biased region" description="Polar residues" evidence="21">
    <location>
        <begin position="1394"/>
        <end position="1405"/>
    </location>
</feature>
<dbReference type="InterPro" id="IPR036322">
    <property type="entry name" value="WD40_repeat_dom_sf"/>
</dbReference>
<dbReference type="GO" id="GO:0008270">
    <property type="term" value="F:zinc ion binding"/>
    <property type="evidence" value="ECO:0007669"/>
    <property type="project" value="UniProtKB-KW"/>
</dbReference>
<dbReference type="SUPFAM" id="SSF50978">
    <property type="entry name" value="WD40 repeat-like"/>
    <property type="match status" value="1"/>
</dbReference>
<dbReference type="SMART" id="SM00356">
    <property type="entry name" value="ZnF_C3H1"/>
    <property type="match status" value="4"/>
</dbReference>
<comment type="subcellular location">
    <subcellularLocation>
        <location evidence="2">Cytoplasm</location>
        <location evidence="2">Cytoskeleton</location>
    </subcellularLocation>
    <subcellularLocation>
        <location evidence="1">Nucleus</location>
    </subcellularLocation>
</comment>
<evidence type="ECO:0000259" key="23">
    <source>
        <dbReference type="PROSITE" id="PS50103"/>
    </source>
</evidence>
<dbReference type="STRING" id="84645.A0A498LCW4"/>
<keyword evidence="8" id="KW-0493">Microtubule</keyword>
<dbReference type="PANTHER" id="PTHR10865">
    <property type="entry name" value="METASTASIS-ASSOCIATED PROTEIN AND MESODERM INDUCTION EARLY RESPONSE PROTEIN"/>
    <property type="match status" value="1"/>
</dbReference>
<keyword evidence="11 20" id="KW-0863">Zinc-finger</keyword>
<feature type="domain" description="C3H1-type" evidence="23">
    <location>
        <begin position="1356"/>
        <end position="1384"/>
    </location>
</feature>
<dbReference type="Gene3D" id="2.130.10.10">
    <property type="entry name" value="YVTN repeat-like/Quinoprotein amine dehydrogenase"/>
    <property type="match status" value="2"/>
</dbReference>
<dbReference type="FunFam" id="4.10.1000.10:FF:000001">
    <property type="entry name" value="zinc finger CCCH domain-containing protein 15-like"/>
    <property type="match status" value="1"/>
</dbReference>
<evidence type="ECO:0000256" key="7">
    <source>
        <dbReference type="ARBA" id="ARBA00022574"/>
    </source>
</evidence>
<dbReference type="InterPro" id="IPR035170">
    <property type="entry name" value="MTA1_R1"/>
</dbReference>
<dbReference type="InterPro" id="IPR001025">
    <property type="entry name" value="BAH_dom"/>
</dbReference>
<feature type="domain" description="BAH" evidence="24">
    <location>
        <begin position="577"/>
        <end position="717"/>
    </location>
</feature>
<evidence type="ECO:0000256" key="22">
    <source>
        <dbReference type="SAM" id="Phobius"/>
    </source>
</evidence>
<keyword evidence="17" id="KW-0539">Nucleus</keyword>
<dbReference type="InterPro" id="IPR017884">
    <property type="entry name" value="SANT_dom"/>
</dbReference>
<dbReference type="Gene3D" id="1.10.10.60">
    <property type="entry name" value="Homeodomain-like"/>
    <property type="match status" value="1"/>
</dbReference>
<dbReference type="InterPro" id="IPR036855">
    <property type="entry name" value="Znf_CCCH_sf"/>
</dbReference>
<dbReference type="Pfam" id="PF00320">
    <property type="entry name" value="GATA"/>
    <property type="match status" value="1"/>
</dbReference>
<dbReference type="FunFam" id="2.130.10.10:FF:000005">
    <property type="entry name" value="Putative echinoderm microtubule-associated protein-like 1"/>
    <property type="match status" value="1"/>
</dbReference>
<feature type="zinc finger region" description="C3H1-type" evidence="20">
    <location>
        <begin position="1305"/>
        <end position="1333"/>
    </location>
</feature>
<evidence type="ECO:0000256" key="21">
    <source>
        <dbReference type="SAM" id="MobiDB-lite"/>
    </source>
</evidence>
<dbReference type="GO" id="GO:0003682">
    <property type="term" value="F:chromatin binding"/>
    <property type="evidence" value="ECO:0007669"/>
    <property type="project" value="InterPro"/>
</dbReference>
<dbReference type="PROSITE" id="PS50082">
    <property type="entry name" value="WD_REPEATS_2"/>
    <property type="match status" value="3"/>
</dbReference>
<dbReference type="GO" id="GO:0042826">
    <property type="term" value="F:histone deacetylase binding"/>
    <property type="evidence" value="ECO:0007669"/>
    <property type="project" value="TreeGrafter"/>
</dbReference>
<keyword evidence="10" id="KW-0677">Repeat</keyword>
<dbReference type="PROSITE" id="PS50294">
    <property type="entry name" value="WD_REPEATS_REGION"/>
    <property type="match status" value="2"/>
</dbReference>
<evidence type="ECO:0000313" key="27">
    <source>
        <dbReference type="EMBL" id="RXN06070.1"/>
    </source>
</evidence>
<feature type="region of interest" description="Disordered" evidence="21">
    <location>
        <begin position="9"/>
        <end position="34"/>
    </location>
</feature>
<feature type="compositionally biased region" description="Low complexity" evidence="21">
    <location>
        <begin position="1406"/>
        <end position="1416"/>
    </location>
</feature>
<keyword evidence="7 19" id="KW-0853">WD repeat</keyword>
<feature type="region of interest" description="Disordered" evidence="21">
    <location>
        <begin position="1394"/>
        <end position="1443"/>
    </location>
</feature>
<evidence type="ECO:0000256" key="10">
    <source>
        <dbReference type="ARBA" id="ARBA00022737"/>
    </source>
</evidence>
<accession>A0A498LCW4</accession>
<dbReference type="SMART" id="SM00439">
    <property type="entry name" value="BAH"/>
    <property type="match status" value="1"/>
</dbReference>
<dbReference type="SMART" id="SM00320">
    <property type="entry name" value="WD40"/>
    <property type="match status" value="6"/>
</dbReference>
<dbReference type="InterPro" id="IPR001680">
    <property type="entry name" value="WD40_rpt"/>
</dbReference>
<dbReference type="Pfam" id="PF00249">
    <property type="entry name" value="Myb_DNA-binding"/>
    <property type="match status" value="1"/>
</dbReference>
<dbReference type="Pfam" id="PF23414">
    <property type="entry name" value="Beta-prop_EML_2"/>
    <property type="match status" value="1"/>
</dbReference>
<gene>
    <name evidence="27" type="ORF">ROHU_033039</name>
</gene>
<dbReference type="FunFam" id="2.30.30.490:FF:000001">
    <property type="entry name" value="Metastasis-associated 1 family, member 3"/>
    <property type="match status" value="1"/>
</dbReference>
<dbReference type="GO" id="GO:0005874">
    <property type="term" value="C:microtubule"/>
    <property type="evidence" value="ECO:0007669"/>
    <property type="project" value="UniProtKB-KW"/>
</dbReference>
<dbReference type="InterPro" id="IPR000679">
    <property type="entry name" value="Znf_GATA"/>
</dbReference>
<feature type="zinc finger region" description="C3H1-type" evidence="20">
    <location>
        <begin position="1356"/>
        <end position="1384"/>
    </location>
</feature>
<name>A0A498LCW4_LABRO</name>
<keyword evidence="13" id="KW-0832">Ubl conjugation</keyword>
<dbReference type="Pfam" id="PF00400">
    <property type="entry name" value="WD40"/>
    <property type="match status" value="1"/>
</dbReference>
<keyword evidence="14" id="KW-0007">Acetylation</keyword>
<evidence type="ECO:0000256" key="1">
    <source>
        <dbReference type="ARBA" id="ARBA00004123"/>
    </source>
</evidence>
<dbReference type="Gene3D" id="4.10.1240.50">
    <property type="match status" value="1"/>
</dbReference>
<keyword evidence="16" id="KW-0206">Cytoskeleton</keyword>
<evidence type="ECO:0000256" key="2">
    <source>
        <dbReference type="ARBA" id="ARBA00004245"/>
    </source>
</evidence>
<feature type="domain" description="SANT" evidence="26">
    <location>
        <begin position="836"/>
        <end position="888"/>
    </location>
</feature>
<dbReference type="FunFam" id="4.10.1000.10:FF:000065">
    <property type="entry name" value="Cysteine three histidine 1"/>
    <property type="match status" value="1"/>
</dbReference>
<dbReference type="GO" id="GO:0043565">
    <property type="term" value="F:sequence-specific DNA binding"/>
    <property type="evidence" value="ECO:0007669"/>
    <property type="project" value="InterPro"/>
</dbReference>
<dbReference type="FunFam" id="4.10.1240.50:FF:000001">
    <property type="entry name" value="Metastasis-associated 1 family, member 3"/>
    <property type="match status" value="1"/>
</dbReference>
<feature type="zinc finger region" description="C3H1-type" evidence="20">
    <location>
        <begin position="1269"/>
        <end position="1297"/>
    </location>
</feature>
<feature type="domain" description="ELM2" evidence="25">
    <location>
        <begin position="718"/>
        <end position="829"/>
    </location>
</feature>
<dbReference type="PROSITE" id="PS50103">
    <property type="entry name" value="ZF_C3H1"/>
    <property type="match status" value="4"/>
</dbReference>
<dbReference type="EMBL" id="QBIY01013380">
    <property type="protein sequence ID" value="RXN06070.1"/>
    <property type="molecule type" value="Genomic_DNA"/>
</dbReference>
<dbReference type="InterPro" id="IPR043151">
    <property type="entry name" value="BAH_sf"/>
</dbReference>
<dbReference type="FunFam" id="1.10.10.60:FF:000012">
    <property type="entry name" value="Metastasis-associated 1 family, member 3"/>
    <property type="match status" value="1"/>
</dbReference>
<comment type="similarity">
    <text evidence="18">Belongs to the metastasis-associated protein family.</text>
</comment>
<evidence type="ECO:0000259" key="24">
    <source>
        <dbReference type="PROSITE" id="PS51038"/>
    </source>
</evidence>
<evidence type="ECO:0000256" key="4">
    <source>
        <dbReference type="ARBA" id="ARBA00022490"/>
    </source>
</evidence>